<evidence type="ECO:0000313" key="2">
    <source>
        <dbReference type="Proteomes" id="UP000218287"/>
    </source>
</evidence>
<evidence type="ECO:0000313" key="1">
    <source>
        <dbReference type="EMBL" id="BAY15187.1"/>
    </source>
</evidence>
<dbReference type="EMBL" id="AP018174">
    <property type="protein sequence ID" value="BAY15187.1"/>
    <property type="molecule type" value="Genomic_DNA"/>
</dbReference>
<protein>
    <submittedName>
        <fullName evidence="1">Uncharacterized protein</fullName>
    </submittedName>
</protein>
<name>A0A1Z4GCI8_9CYAN</name>
<reference evidence="1 2" key="1">
    <citation type="submission" date="2017-06" db="EMBL/GenBank/DDBJ databases">
        <title>Genome sequencing of cyanobaciteial culture collection at National Institute for Environmental Studies (NIES).</title>
        <authorList>
            <person name="Hirose Y."/>
            <person name="Shimura Y."/>
            <person name="Fujisawa T."/>
            <person name="Nakamura Y."/>
            <person name="Kawachi M."/>
        </authorList>
    </citation>
    <scope>NUCLEOTIDE SEQUENCE [LARGE SCALE GENOMIC DNA]</scope>
    <source>
        <strain evidence="1 2">NIES-21</strain>
    </source>
</reference>
<keyword evidence="2" id="KW-1185">Reference proteome</keyword>
<gene>
    <name evidence="1" type="ORF">NIES21_10020</name>
</gene>
<dbReference type="AlphaFoldDB" id="A0A1Z4GCI8"/>
<dbReference type="OrthoDB" id="508494at2"/>
<organism evidence="1 2">
    <name type="scientific">Anabaenopsis circularis NIES-21</name>
    <dbReference type="NCBI Taxonomy" id="1085406"/>
    <lineage>
        <taxon>Bacteria</taxon>
        <taxon>Bacillati</taxon>
        <taxon>Cyanobacteriota</taxon>
        <taxon>Cyanophyceae</taxon>
        <taxon>Nostocales</taxon>
        <taxon>Nodulariaceae</taxon>
        <taxon>Anabaenopsis</taxon>
    </lineage>
</organism>
<proteinExistence type="predicted"/>
<dbReference type="Proteomes" id="UP000218287">
    <property type="component" value="Chromosome"/>
</dbReference>
<sequence length="286" mass="33659">MTASYAFPIDLVTSLTNYLFSGFQTHKWRLDQAVDQSLNSIWQEVRSKLDDISLSDSIISTADKKEAVKLNRLDSEYWLFINTMELLTTGINASDQELIDWKLSELDEQRDVILDRLSPLKKRYYSLLNKIQNTWHSCYSVFTLEAIRREKSFKRVEKVLTDLLIVYIDQEPSKERIQEMLEVLDEKLTKNPRLKTLYQTSRLLNWVYSYIGNLSTDVEEDSIYKAYTVRARHGSNCYHLYNGCSQYPRVEKPEDKQTILFFKTTEEAKAQNLDLCGNCKRRSKRQ</sequence>
<accession>A0A1Z4GCI8</accession>